<comment type="caution">
    <text evidence="11">The sequence shown here is derived from an EMBL/GenBank/DDBJ whole genome shotgun (WGS) entry which is preliminary data.</text>
</comment>
<name>A0A7C3J1R1_9CREN</name>
<dbReference type="InterPro" id="IPR009080">
    <property type="entry name" value="tRNAsynth_Ia_anticodon-bd"/>
</dbReference>
<dbReference type="InterPro" id="IPR014729">
    <property type="entry name" value="Rossmann-like_a/b/a_fold"/>
</dbReference>
<accession>A0A7C3J1R1</accession>
<keyword evidence="4 8" id="KW-0547">Nucleotide-binding</keyword>
<dbReference type="GO" id="GO:0005737">
    <property type="term" value="C:cytoplasm"/>
    <property type="evidence" value="ECO:0007669"/>
    <property type="project" value="UniProtKB-SubCell"/>
</dbReference>
<feature type="domain" description="Methionyl/Valyl/Leucyl/Isoleucyl-tRNA synthetase anticodon-binding" evidence="10">
    <location>
        <begin position="703"/>
        <end position="837"/>
    </location>
</feature>
<dbReference type="PANTHER" id="PTHR45794">
    <property type="entry name" value="LEUCYL-TRNA SYNTHETASE"/>
    <property type="match status" value="1"/>
</dbReference>
<evidence type="ECO:0000256" key="8">
    <source>
        <dbReference type="HAMAP-Rule" id="MF_00049"/>
    </source>
</evidence>
<evidence type="ECO:0000256" key="6">
    <source>
        <dbReference type="ARBA" id="ARBA00022917"/>
    </source>
</evidence>
<feature type="binding site" evidence="8">
    <location>
        <position position="630"/>
    </location>
    <ligand>
        <name>ATP</name>
        <dbReference type="ChEBI" id="CHEBI:30616"/>
    </ligand>
</feature>
<evidence type="ECO:0000256" key="7">
    <source>
        <dbReference type="ARBA" id="ARBA00023146"/>
    </source>
</evidence>
<dbReference type="InterPro" id="IPR004493">
    <property type="entry name" value="Leu-tRNA-synth_Ia_arc/euk"/>
</dbReference>
<dbReference type="AlphaFoldDB" id="A0A7C3J1R1"/>
<evidence type="ECO:0000256" key="3">
    <source>
        <dbReference type="ARBA" id="ARBA00022598"/>
    </source>
</evidence>
<dbReference type="GO" id="GO:0004823">
    <property type="term" value="F:leucine-tRNA ligase activity"/>
    <property type="evidence" value="ECO:0007669"/>
    <property type="project" value="UniProtKB-UniRule"/>
</dbReference>
<feature type="short sequence motif" description="'HIGH' region" evidence="8">
    <location>
        <begin position="40"/>
        <end position="50"/>
    </location>
</feature>
<dbReference type="NCBIfam" id="TIGR00395">
    <property type="entry name" value="leuS_arch"/>
    <property type="match status" value="1"/>
</dbReference>
<evidence type="ECO:0000313" key="11">
    <source>
        <dbReference type="EMBL" id="HFK19975.1"/>
    </source>
</evidence>
<dbReference type="InterPro" id="IPR002300">
    <property type="entry name" value="aa-tRNA-synth_Ia"/>
</dbReference>
<dbReference type="InterPro" id="IPR013155">
    <property type="entry name" value="M/V/L/I-tRNA-synth_anticd-bd"/>
</dbReference>
<dbReference type="GO" id="GO:0005524">
    <property type="term" value="F:ATP binding"/>
    <property type="evidence" value="ECO:0007669"/>
    <property type="project" value="UniProtKB-UniRule"/>
</dbReference>
<keyword evidence="6 8" id="KW-0648">Protein biosynthesis</keyword>
<evidence type="ECO:0000256" key="4">
    <source>
        <dbReference type="ARBA" id="ARBA00022741"/>
    </source>
</evidence>
<comment type="catalytic activity">
    <reaction evidence="8">
        <text>tRNA(Leu) + L-leucine + ATP = L-leucyl-tRNA(Leu) + AMP + diphosphate</text>
        <dbReference type="Rhea" id="RHEA:11688"/>
        <dbReference type="Rhea" id="RHEA-COMP:9613"/>
        <dbReference type="Rhea" id="RHEA-COMP:9622"/>
        <dbReference type="ChEBI" id="CHEBI:30616"/>
        <dbReference type="ChEBI" id="CHEBI:33019"/>
        <dbReference type="ChEBI" id="CHEBI:57427"/>
        <dbReference type="ChEBI" id="CHEBI:78442"/>
        <dbReference type="ChEBI" id="CHEBI:78494"/>
        <dbReference type="ChEBI" id="CHEBI:456215"/>
        <dbReference type="EC" id="6.1.1.4"/>
    </reaction>
</comment>
<dbReference type="SUPFAM" id="SSF52374">
    <property type="entry name" value="Nucleotidylyl transferase"/>
    <property type="match status" value="1"/>
</dbReference>
<evidence type="ECO:0000259" key="9">
    <source>
        <dbReference type="Pfam" id="PF00133"/>
    </source>
</evidence>
<dbReference type="Gene3D" id="3.90.740.10">
    <property type="entry name" value="Valyl/Leucyl/Isoleucyl-tRNA synthetase, editing domain"/>
    <property type="match status" value="1"/>
</dbReference>
<evidence type="ECO:0000259" key="10">
    <source>
        <dbReference type="Pfam" id="PF08264"/>
    </source>
</evidence>
<dbReference type="Pfam" id="PF08264">
    <property type="entry name" value="Anticodon_1"/>
    <property type="match status" value="1"/>
</dbReference>
<feature type="domain" description="Aminoacyl-tRNA synthetase class Ia" evidence="9">
    <location>
        <begin position="11"/>
        <end position="666"/>
    </location>
</feature>
<dbReference type="NCBIfam" id="NF008957">
    <property type="entry name" value="PRK12300.1"/>
    <property type="match status" value="1"/>
</dbReference>
<gene>
    <name evidence="8 11" type="primary">leuS</name>
    <name evidence="11" type="ORF">ENS19_01690</name>
</gene>
<dbReference type="EMBL" id="DSTX01000002">
    <property type="protein sequence ID" value="HFK19975.1"/>
    <property type="molecule type" value="Genomic_DNA"/>
</dbReference>
<keyword evidence="3 8" id="KW-0436">Ligase</keyword>
<sequence length="968" mass="109151">MSLEFRTIEEKWQKRWAESKVFEADPEPARPKYYLTVAYPYPNSPQHIGHARTYALADVHARYMRMKGMNVLLPMAFHYTGTPILAMSKRVIAGDKELLEIFRGLYGVPEEVLKTFDDPVNIARYFHEDIKLGMQEMGFSIDWRREFTTIDPHYSKFIEWQFHRLKLRNYITRGAHPIGWCPSCGNPVGQHDTKGDMEPEVGEFTAIKFTLDGASLPCATLRPETVFGVTNIWLNPEADYVEVSVGEERMIVSKEAASKMKGQMKGLVEIRQVNGSSLIGKRAENPANGKIVLILPAPFVDPKNATGVVMSVPAHAPYDLLALRDLKSSPADLSAYGIGEEEVKGIEPIPVVSVEGYSSVPAQDVISRMGIRDQMDPRAEEATKELYQKEFHTAKMLPGSGRYAGMPVSVAKEEVKRDLIAAKKAFPFYEVLNGPIYCRCGSEVSVNLLGDQWFINYGDEGWKDLVRTHLKEMSLLPEDLRCEFINVVEWLKEKACARRSGLGTRLPWDSEWIIESLSDSTIYMAYYTIARVIRESRVDASQLTHAFFDYVFLGEGDPASFGEAREAAESMRKEFAYFYPLDSRHSGRDLVPNHLTFFIFNHLAVFPKEFWPRQIAVNGSVLMDGKKMSKSLGNIIPLRKAIRIYGADTLRVSILSASELLQDADFSDSLAKSIRSKLQEFYALATTYADAPPLPSGGLDPLDRWLLSRLQRIIGQASCAMDSLRVREAIQAIFFTLQQDLGWYVRRRADCCGDPRIRSVVRHVILHMIRMMAPFAPHICEELWERFGERGFVSTSPYPAPDPALLDDGAEVAEGLVKGVLSDTAEILKVTSIAPERIIYYTAPPWKWDAYLKVIQLLEGGTDPKQLIRETMKDAAIRNRGAEAAKFISSVSQCAVTMQKEERRRILATKGLDELKTLNDAVQFLSKAFRCRVEIYPGEAPPYDPKRKSGQAMPLRPAIYVEGQQCSP</sequence>
<dbReference type="GO" id="GO:0006429">
    <property type="term" value="P:leucyl-tRNA aminoacylation"/>
    <property type="evidence" value="ECO:0007669"/>
    <property type="project" value="UniProtKB-UniRule"/>
</dbReference>
<evidence type="ECO:0000256" key="5">
    <source>
        <dbReference type="ARBA" id="ARBA00022840"/>
    </source>
</evidence>
<comment type="subcellular location">
    <subcellularLocation>
        <location evidence="8">Cytoplasm</location>
    </subcellularLocation>
</comment>
<keyword evidence="7 8" id="KW-0030">Aminoacyl-tRNA synthetase</keyword>
<dbReference type="EC" id="6.1.1.4" evidence="8"/>
<keyword evidence="2 8" id="KW-0963">Cytoplasm</keyword>
<dbReference type="Gene3D" id="1.10.10.720">
    <property type="entry name" value="leucyl-tRNA synthetase"/>
    <property type="match status" value="1"/>
</dbReference>
<evidence type="ECO:0000256" key="1">
    <source>
        <dbReference type="ARBA" id="ARBA00005594"/>
    </source>
</evidence>
<reference evidence="11" key="1">
    <citation type="journal article" date="2020" name="mSystems">
        <title>Genome- and Community-Level Interaction Insights into Carbon Utilization and Element Cycling Functions of Hydrothermarchaeota in Hydrothermal Sediment.</title>
        <authorList>
            <person name="Zhou Z."/>
            <person name="Liu Y."/>
            <person name="Xu W."/>
            <person name="Pan J."/>
            <person name="Luo Z.H."/>
            <person name="Li M."/>
        </authorList>
    </citation>
    <scope>NUCLEOTIDE SEQUENCE [LARGE SCALE GENOMIC DNA]</scope>
    <source>
        <strain evidence="11">SpSt-468</strain>
    </source>
</reference>
<evidence type="ECO:0000256" key="2">
    <source>
        <dbReference type="ARBA" id="ARBA00022490"/>
    </source>
</evidence>
<dbReference type="GO" id="GO:0002161">
    <property type="term" value="F:aminoacyl-tRNA deacylase activity"/>
    <property type="evidence" value="ECO:0007669"/>
    <property type="project" value="InterPro"/>
</dbReference>
<dbReference type="InterPro" id="IPR020791">
    <property type="entry name" value="Leu-tRNA-lgase_arc"/>
</dbReference>
<dbReference type="Gene3D" id="1.10.730.10">
    <property type="entry name" value="Isoleucyl-tRNA Synthetase, Domain 1"/>
    <property type="match status" value="1"/>
</dbReference>
<feature type="short sequence motif" description="'KMSKS' region" evidence="8">
    <location>
        <begin position="627"/>
        <end position="631"/>
    </location>
</feature>
<dbReference type="Gene3D" id="3.30.2320.20">
    <property type="entry name" value="Class I aminoacyl-tRNA synthetases (RS)"/>
    <property type="match status" value="1"/>
</dbReference>
<dbReference type="PANTHER" id="PTHR45794:SF1">
    <property type="entry name" value="LEUCINE--TRNA LIGASE, CYTOPLASMIC"/>
    <property type="match status" value="1"/>
</dbReference>
<proteinExistence type="inferred from homology"/>
<protein>
    <recommendedName>
        <fullName evidence="8">Leucine--tRNA ligase</fullName>
        <ecNumber evidence="8">6.1.1.4</ecNumber>
    </recommendedName>
    <alternativeName>
        <fullName evidence="8">Leucyl-tRNA synthetase</fullName>
        <shortName evidence="8">LeuRS</shortName>
    </alternativeName>
</protein>
<dbReference type="InterPro" id="IPR009008">
    <property type="entry name" value="Val/Leu/Ile-tRNA-synth_edit"/>
</dbReference>
<dbReference type="Gene3D" id="3.40.50.620">
    <property type="entry name" value="HUPs"/>
    <property type="match status" value="1"/>
</dbReference>
<dbReference type="CDD" id="cd07959">
    <property type="entry name" value="Anticodon_Ia_Leu_AEc"/>
    <property type="match status" value="1"/>
</dbReference>
<comment type="similarity">
    <text evidence="1 8">Belongs to the class-I aminoacyl-tRNA synthetase family.</text>
</comment>
<keyword evidence="5 8" id="KW-0067">ATP-binding</keyword>
<dbReference type="Pfam" id="PF00133">
    <property type="entry name" value="tRNA-synt_1"/>
    <property type="match status" value="1"/>
</dbReference>
<organism evidence="11">
    <name type="scientific">Candidatus Methanomethylicus mesodigestus</name>
    <dbReference type="NCBI Taxonomy" id="1867258"/>
    <lineage>
        <taxon>Archaea</taxon>
        <taxon>Thermoproteota</taxon>
        <taxon>Methanosuratincolia</taxon>
        <taxon>Candidatus Methanomethylicales</taxon>
        <taxon>Candidatus Methanomethylicaceae</taxon>
        <taxon>Candidatus Methanomethylicus</taxon>
    </lineage>
</organism>
<dbReference type="SUPFAM" id="SSF47323">
    <property type="entry name" value="Anticodon-binding domain of a subclass of class I aminoacyl-tRNA synthetases"/>
    <property type="match status" value="1"/>
</dbReference>
<dbReference type="HAMAP" id="MF_00049_A">
    <property type="entry name" value="Leu_tRNA_synth_A"/>
    <property type="match status" value="1"/>
</dbReference>
<dbReference type="SUPFAM" id="SSF50677">
    <property type="entry name" value="ValRS/IleRS/LeuRS editing domain"/>
    <property type="match status" value="1"/>
</dbReference>